<evidence type="ECO:0000313" key="1">
    <source>
        <dbReference type="EMBL" id="RKO73898.1"/>
    </source>
</evidence>
<evidence type="ECO:0000313" key="2">
    <source>
        <dbReference type="Proteomes" id="UP000269665"/>
    </source>
</evidence>
<dbReference type="AlphaFoldDB" id="A0A8B3F6K3"/>
<comment type="caution">
    <text evidence="1">The sequence shown here is derived from an EMBL/GenBank/DDBJ whole genome shotgun (WGS) entry which is preliminary data.</text>
</comment>
<dbReference type="Proteomes" id="UP000269665">
    <property type="component" value="Unassembled WGS sequence"/>
</dbReference>
<reference evidence="1 2" key="1">
    <citation type="journal article" date="2018" name="BMC Genomics">
        <title>High genomic variability in the plant pathogenic bacterium Pectobacterium parmentieri deciphered from de novo assembled complete genomes.</title>
        <authorList>
            <person name="Zoledowska S."/>
            <person name="Motyka-Pomagruk A."/>
            <person name="Sledz W."/>
            <person name="Mengoni A."/>
            <person name="Lojkowska E."/>
        </authorList>
    </citation>
    <scope>NUCLEOTIDE SEQUENCE [LARGE SCALE GENOMIC DNA]</scope>
    <source>
        <strain evidence="1 2">IFB5626</strain>
    </source>
</reference>
<sequence length="69" mass="7919">MRIMSRGSAEQKLRVRTMPAAEWTWFLEDSAQEIQPVATPNAFSLQSAFLYSSSCDDFNTEKTIREETI</sequence>
<dbReference type="GeneID" id="45850743"/>
<proteinExistence type="predicted"/>
<dbReference type="OrthoDB" id="9960028at2"/>
<protein>
    <submittedName>
        <fullName evidence="1">Uncharacterized protein</fullName>
    </submittedName>
</protein>
<dbReference type="EMBL" id="PSZG01000002">
    <property type="protein sequence ID" value="RKO73898.1"/>
    <property type="molecule type" value="Genomic_DNA"/>
</dbReference>
<name>A0A8B3F6K3_PECPM</name>
<accession>A0A8B3F6K3</accession>
<dbReference type="RefSeq" id="WP_033070898.1">
    <property type="nucleotide sequence ID" value="NZ_CP015749.1"/>
</dbReference>
<dbReference type="KEGG" id="ppar:A8F97_14845"/>
<organism evidence="1 2">
    <name type="scientific">Pectobacterium parmentieri</name>
    <dbReference type="NCBI Taxonomy" id="1905730"/>
    <lineage>
        <taxon>Bacteria</taxon>
        <taxon>Pseudomonadati</taxon>
        <taxon>Pseudomonadota</taxon>
        <taxon>Gammaproteobacteria</taxon>
        <taxon>Enterobacterales</taxon>
        <taxon>Pectobacteriaceae</taxon>
        <taxon>Pectobacterium</taxon>
    </lineage>
</organism>
<gene>
    <name evidence="1" type="ORF">C5E00_21835</name>
</gene>